<protein>
    <recommendedName>
        <fullName evidence="7">Post-GPI attachment to proteins factor 3</fullName>
    </recommendedName>
</protein>
<dbReference type="Proteomes" id="UP000054007">
    <property type="component" value="Unassembled WGS sequence"/>
</dbReference>
<name>A0A0D7B3N7_9AGAR</name>
<evidence type="ECO:0000313" key="9">
    <source>
        <dbReference type="Proteomes" id="UP000054007"/>
    </source>
</evidence>
<gene>
    <name evidence="8" type="ORF">CYLTODRAFT_402259</name>
</gene>
<comment type="function">
    <text evidence="7">Involved in the lipid remodeling steps of GPI-anchor maturation.</text>
</comment>
<dbReference type="PANTHER" id="PTHR13148">
    <property type="entry name" value="PER1-RELATED"/>
    <property type="match status" value="1"/>
</dbReference>
<proteinExistence type="inferred from homology"/>
<organism evidence="8 9">
    <name type="scientific">Cylindrobasidium torrendii FP15055 ss-10</name>
    <dbReference type="NCBI Taxonomy" id="1314674"/>
    <lineage>
        <taxon>Eukaryota</taxon>
        <taxon>Fungi</taxon>
        <taxon>Dikarya</taxon>
        <taxon>Basidiomycota</taxon>
        <taxon>Agaricomycotina</taxon>
        <taxon>Agaricomycetes</taxon>
        <taxon>Agaricomycetidae</taxon>
        <taxon>Agaricales</taxon>
        <taxon>Marasmiineae</taxon>
        <taxon>Physalacriaceae</taxon>
        <taxon>Cylindrobasidium</taxon>
    </lineage>
</organism>
<feature type="transmembrane region" description="Helical" evidence="7">
    <location>
        <begin position="219"/>
        <end position="242"/>
    </location>
</feature>
<feature type="transmembrane region" description="Helical" evidence="7">
    <location>
        <begin position="295"/>
        <end position="314"/>
    </location>
</feature>
<evidence type="ECO:0000256" key="1">
    <source>
        <dbReference type="ARBA" id="ARBA00004127"/>
    </source>
</evidence>
<evidence type="ECO:0000313" key="8">
    <source>
        <dbReference type="EMBL" id="KIY64151.1"/>
    </source>
</evidence>
<comment type="subcellular location">
    <subcellularLocation>
        <location evidence="1">Endomembrane system</location>
        <topology evidence="1">Multi-pass membrane protein</topology>
    </subcellularLocation>
    <subcellularLocation>
        <location evidence="7">Endoplasmic reticulum membrane</location>
        <topology evidence="7">Multi-pass membrane protein</topology>
    </subcellularLocation>
</comment>
<dbReference type="EMBL" id="KN880651">
    <property type="protein sequence ID" value="KIY64151.1"/>
    <property type="molecule type" value="Genomic_DNA"/>
</dbReference>
<evidence type="ECO:0000256" key="3">
    <source>
        <dbReference type="ARBA" id="ARBA00022692"/>
    </source>
</evidence>
<evidence type="ECO:0000256" key="5">
    <source>
        <dbReference type="ARBA" id="ARBA00022989"/>
    </source>
</evidence>
<keyword evidence="5 7" id="KW-1133">Transmembrane helix</keyword>
<keyword evidence="9" id="KW-1185">Reference proteome</keyword>
<accession>A0A0D7B3N7</accession>
<feature type="transmembrane region" description="Helical" evidence="7">
    <location>
        <begin position="263"/>
        <end position="283"/>
    </location>
</feature>
<dbReference type="OrthoDB" id="419770at2759"/>
<evidence type="ECO:0000256" key="4">
    <source>
        <dbReference type="ARBA" id="ARBA00022729"/>
    </source>
</evidence>
<feature type="transmembrane region" description="Helical" evidence="7">
    <location>
        <begin position="131"/>
        <end position="151"/>
    </location>
</feature>
<keyword evidence="4 7" id="KW-0732">Signal</keyword>
<dbReference type="Pfam" id="PF04080">
    <property type="entry name" value="Per1"/>
    <property type="match status" value="1"/>
</dbReference>
<dbReference type="GO" id="GO:0016788">
    <property type="term" value="F:hydrolase activity, acting on ester bonds"/>
    <property type="evidence" value="ECO:0007669"/>
    <property type="project" value="TreeGrafter"/>
</dbReference>
<dbReference type="GO" id="GO:0006506">
    <property type="term" value="P:GPI anchor biosynthetic process"/>
    <property type="evidence" value="ECO:0007669"/>
    <property type="project" value="UniProtKB-KW"/>
</dbReference>
<reference evidence="8 9" key="1">
    <citation type="journal article" date="2015" name="Fungal Genet. Biol.">
        <title>Evolution of novel wood decay mechanisms in Agaricales revealed by the genome sequences of Fistulina hepatica and Cylindrobasidium torrendii.</title>
        <authorList>
            <person name="Floudas D."/>
            <person name="Held B.W."/>
            <person name="Riley R."/>
            <person name="Nagy L.G."/>
            <person name="Koehler G."/>
            <person name="Ransdell A.S."/>
            <person name="Younus H."/>
            <person name="Chow J."/>
            <person name="Chiniquy J."/>
            <person name="Lipzen A."/>
            <person name="Tritt A."/>
            <person name="Sun H."/>
            <person name="Haridas S."/>
            <person name="LaButti K."/>
            <person name="Ohm R.A."/>
            <person name="Kues U."/>
            <person name="Blanchette R.A."/>
            <person name="Grigoriev I.V."/>
            <person name="Minto R.E."/>
            <person name="Hibbett D.S."/>
        </authorList>
    </citation>
    <scope>NUCLEOTIDE SEQUENCE [LARGE SCALE GENOMIC DNA]</scope>
    <source>
        <strain evidence="8 9">FP15055 ss-10</strain>
    </source>
</reference>
<dbReference type="PANTHER" id="PTHR13148:SF0">
    <property type="entry name" value="POST-GPI ATTACHMENT TO PROTEINS FACTOR 3"/>
    <property type="match status" value="1"/>
</dbReference>
<feature type="transmembrane region" description="Helical" evidence="7">
    <location>
        <begin position="163"/>
        <end position="183"/>
    </location>
</feature>
<evidence type="ECO:0000256" key="6">
    <source>
        <dbReference type="ARBA" id="ARBA00023136"/>
    </source>
</evidence>
<evidence type="ECO:0000256" key="7">
    <source>
        <dbReference type="RuleBase" id="RU365066"/>
    </source>
</evidence>
<feature type="chain" id="PRO_5016483634" description="Post-GPI attachment to proteins factor 3" evidence="7">
    <location>
        <begin position="21"/>
        <end position="328"/>
    </location>
</feature>
<dbReference type="InterPro" id="IPR007217">
    <property type="entry name" value="Per1-like"/>
</dbReference>
<feature type="transmembrane region" description="Helical" evidence="7">
    <location>
        <begin position="195"/>
        <end position="213"/>
    </location>
</feature>
<keyword evidence="3 7" id="KW-0812">Transmembrane</keyword>
<keyword evidence="7" id="KW-0256">Endoplasmic reticulum</keyword>
<keyword evidence="2 7" id="KW-0337">GPI-anchor biosynthesis</keyword>
<dbReference type="STRING" id="1314674.A0A0D7B3N7"/>
<evidence type="ECO:0000256" key="2">
    <source>
        <dbReference type="ARBA" id="ARBA00022502"/>
    </source>
</evidence>
<dbReference type="AlphaFoldDB" id="A0A0D7B3N7"/>
<comment type="similarity">
    <text evidence="7">Belongs to the PGAP3 family.</text>
</comment>
<comment type="caution">
    <text evidence="7">Lacks conserved residue(s) required for the propagation of feature annotation.</text>
</comment>
<sequence length="328" mass="38153">MIMIIRAACLLLLVVSQTSASKGDRSRVFRDCVSECIQKQHYNANDLPFSLWLTRWTPQDLCQYDCMQHITTREAAVGKRALQYFGKWPFTRVLGMQEPASVAFSLWNLVAHVYGLRRVRNEIPQENPMKPYYIIWAWASINTWVWSFIFHCRDKPFTEKMDYFSAAATILFGLYLTVIRNFHLYHPSRTTMRRTWSTLCFVALAGHITYLSIRPRFDYTYNIISNSVVGLTHNIIWTLYSLPSSLSVFKRYPHRPRSYRPAHATNAALLVIFTTAATLLEVFDFAPIAGTIDAHSLWHLSTALIAPFWYQFLLDDSRDRGWTLEKAE</sequence>
<dbReference type="GO" id="GO:0005789">
    <property type="term" value="C:endoplasmic reticulum membrane"/>
    <property type="evidence" value="ECO:0007669"/>
    <property type="project" value="UniProtKB-SubCell"/>
</dbReference>
<keyword evidence="6 7" id="KW-0472">Membrane</keyword>
<feature type="signal peptide" evidence="7">
    <location>
        <begin position="1"/>
        <end position="20"/>
    </location>
</feature>